<keyword evidence="5" id="KW-0539">Nucleus</keyword>
<dbReference type="CTD" id="6943"/>
<organism evidence="8">
    <name type="scientific">Saccoglossus kowalevskii</name>
    <name type="common">Acorn worm</name>
    <dbReference type="NCBI Taxonomy" id="10224"/>
    <lineage>
        <taxon>Eukaryota</taxon>
        <taxon>Metazoa</taxon>
        <taxon>Hemichordata</taxon>
        <taxon>Enteropneusta</taxon>
        <taxon>Harrimaniidae</taxon>
        <taxon>Saccoglossus</taxon>
    </lineage>
</organism>
<sequence>MTGSTTQRRRRSRAQGAGINKSRDAANARERTRMKILGKAFQKLKTTLPWVPSDTKLSKLDTLKLALRYIDYLNQVLDGEIVETAVTSSHTMKTWPSPFAAFLSKEDGVQGDEIDSGDDQYCAAG</sequence>
<dbReference type="PROSITE" id="PS50888">
    <property type="entry name" value="BHLH"/>
    <property type="match status" value="1"/>
</dbReference>
<dbReference type="GO" id="GO:0000977">
    <property type="term" value="F:RNA polymerase II transcription regulatory region sequence-specific DNA binding"/>
    <property type="evidence" value="ECO:0007669"/>
    <property type="project" value="TreeGrafter"/>
</dbReference>
<evidence type="ECO:0000256" key="4">
    <source>
        <dbReference type="ARBA" id="ARBA00023163"/>
    </source>
</evidence>
<dbReference type="InterPro" id="IPR036638">
    <property type="entry name" value="HLH_DNA-bd_sf"/>
</dbReference>
<dbReference type="GO" id="GO:0005634">
    <property type="term" value="C:nucleus"/>
    <property type="evidence" value="ECO:0007669"/>
    <property type="project" value="UniProtKB-SubCell"/>
</dbReference>
<feature type="domain" description="BHLH" evidence="7">
    <location>
        <begin position="21"/>
        <end position="73"/>
    </location>
</feature>
<evidence type="ECO:0000313" key="8">
    <source>
        <dbReference type="EMBL" id="ACH68425.1"/>
    </source>
</evidence>
<dbReference type="EMBL" id="EU931643">
    <property type="protein sequence ID" value="ACH68425.1"/>
    <property type="molecule type" value="mRNA"/>
</dbReference>
<gene>
    <name evidence="8 10" type="primary">tcf21</name>
</gene>
<dbReference type="Proteomes" id="UP000694865">
    <property type="component" value="Unplaced"/>
</dbReference>
<keyword evidence="9" id="KW-1185">Reference proteome</keyword>
<dbReference type="FunFam" id="4.10.280.10:FF:000010">
    <property type="entry name" value="Scleraxis bHLH transcription factor"/>
    <property type="match status" value="1"/>
</dbReference>
<dbReference type="PANTHER" id="PTHR23349:SF72">
    <property type="entry name" value="HLH54F"/>
    <property type="match status" value="1"/>
</dbReference>
<dbReference type="RefSeq" id="NP_001158451.1">
    <property type="nucleotide sequence ID" value="NM_001164979.1"/>
</dbReference>
<dbReference type="AlphaFoldDB" id="B5M213"/>
<dbReference type="OrthoDB" id="6233288at2759"/>
<accession>B5M213</accession>
<dbReference type="SUPFAM" id="SSF47459">
    <property type="entry name" value="HLH, helix-loop-helix DNA-binding domain"/>
    <property type="match status" value="1"/>
</dbReference>
<name>B5M213_SACKO</name>
<dbReference type="InterPro" id="IPR050283">
    <property type="entry name" value="E-box_TF_Regulators"/>
</dbReference>
<proteinExistence type="evidence at transcript level"/>
<reference evidence="8" key="2">
    <citation type="submission" date="2008-07" db="EMBL/GenBank/DDBJ databases">
        <title>cDNA Sequences for Transcription Factors and Signaling Proteins of the Hemichordate Saccoglossus kowalevskii: Efficacy of the Expressed Sequence Tag (EST) Approach for Evolutionary and Developmental Studies of a New Organism.</title>
        <authorList>
            <person name="Freeman R.M.Jr."/>
            <person name="Wu M."/>
            <person name="Cordonnier-Pratt M.-M."/>
            <person name="Pratt L.H."/>
            <person name="Gruber C.E."/>
            <person name="Smith M."/>
            <person name="Lander E.S."/>
            <person name="Stange-Thomann N."/>
            <person name="Lowe C.J."/>
            <person name="Gehart J."/>
            <person name="Kirschner M."/>
        </authorList>
    </citation>
    <scope>NUCLEOTIDE SEQUENCE</scope>
</reference>
<evidence type="ECO:0000256" key="3">
    <source>
        <dbReference type="ARBA" id="ARBA00023125"/>
    </source>
</evidence>
<dbReference type="Pfam" id="PF00010">
    <property type="entry name" value="HLH"/>
    <property type="match status" value="1"/>
</dbReference>
<feature type="region of interest" description="Disordered" evidence="6">
    <location>
        <begin position="1"/>
        <end position="29"/>
    </location>
</feature>
<dbReference type="GO" id="GO:0032502">
    <property type="term" value="P:developmental process"/>
    <property type="evidence" value="ECO:0007669"/>
    <property type="project" value="TreeGrafter"/>
</dbReference>
<dbReference type="KEGG" id="sko:100303487"/>
<dbReference type="SMART" id="SM00353">
    <property type="entry name" value="HLH"/>
    <property type="match status" value="1"/>
</dbReference>
<dbReference type="Gene3D" id="4.10.280.10">
    <property type="entry name" value="Helix-loop-helix DNA-binding domain"/>
    <property type="match status" value="1"/>
</dbReference>
<dbReference type="GeneID" id="100303487"/>
<keyword evidence="2" id="KW-0805">Transcription regulation</keyword>
<keyword evidence="3" id="KW-0238">DNA-binding</keyword>
<reference evidence="10" key="1">
    <citation type="journal article" date="2008" name="Biol. Bull.">
        <title>cDNA sequences for transcription factors and signaling proteins of the hemichordate Saccoglossus kowalevskii: efficacy of the expressed sequence tag (EST) approach for evolutionary and developmental studies of a new organism.</title>
        <authorList>
            <person name="Freeman R.M. Jr."/>
            <person name="Wu M."/>
            <person name="Cordonnier-Pratt M.M."/>
            <person name="Pratt L.H."/>
            <person name="Gruber C.E."/>
            <person name="Smith M."/>
            <person name="Lander E.S."/>
            <person name="Stange-Thomann N."/>
            <person name="Lowe C.J."/>
            <person name="Gerhart J."/>
            <person name="Kirschner M."/>
        </authorList>
    </citation>
    <scope>NUCLEOTIDE SEQUENCE</scope>
</reference>
<comment type="subcellular location">
    <subcellularLocation>
        <location evidence="1">Nucleus</location>
    </subcellularLocation>
</comment>
<protein>
    <submittedName>
        <fullName evidence="8 10">Transcription factor 21</fullName>
    </submittedName>
</protein>
<dbReference type="CDD" id="cd11423">
    <property type="entry name" value="bHLH_TS_musculin_like"/>
    <property type="match status" value="1"/>
</dbReference>
<dbReference type="InterPro" id="IPR011598">
    <property type="entry name" value="bHLH_dom"/>
</dbReference>
<dbReference type="PANTHER" id="PTHR23349">
    <property type="entry name" value="BASIC HELIX-LOOP-HELIX TRANSCRIPTION FACTOR, TWIST"/>
    <property type="match status" value="1"/>
</dbReference>
<keyword evidence="4" id="KW-0804">Transcription</keyword>
<evidence type="ECO:0000259" key="7">
    <source>
        <dbReference type="PROSITE" id="PS50888"/>
    </source>
</evidence>
<evidence type="ECO:0000313" key="9">
    <source>
        <dbReference type="Proteomes" id="UP000694865"/>
    </source>
</evidence>
<dbReference type="GO" id="GO:0000981">
    <property type="term" value="F:DNA-binding transcription factor activity, RNA polymerase II-specific"/>
    <property type="evidence" value="ECO:0007669"/>
    <property type="project" value="TreeGrafter"/>
</dbReference>
<evidence type="ECO:0000256" key="1">
    <source>
        <dbReference type="ARBA" id="ARBA00004123"/>
    </source>
</evidence>
<evidence type="ECO:0000313" key="10">
    <source>
        <dbReference type="RefSeq" id="NP_001158451.1"/>
    </source>
</evidence>
<dbReference type="GO" id="GO:0046983">
    <property type="term" value="F:protein dimerization activity"/>
    <property type="evidence" value="ECO:0007669"/>
    <property type="project" value="InterPro"/>
</dbReference>
<reference evidence="10" key="3">
    <citation type="submission" date="2025-05" db="UniProtKB">
        <authorList>
            <consortium name="RefSeq"/>
        </authorList>
    </citation>
    <scope>IDENTIFICATION</scope>
</reference>
<evidence type="ECO:0000256" key="5">
    <source>
        <dbReference type="ARBA" id="ARBA00023242"/>
    </source>
</evidence>
<evidence type="ECO:0000256" key="2">
    <source>
        <dbReference type="ARBA" id="ARBA00023015"/>
    </source>
</evidence>
<evidence type="ECO:0000256" key="6">
    <source>
        <dbReference type="SAM" id="MobiDB-lite"/>
    </source>
</evidence>